<evidence type="ECO:0000313" key="1">
    <source>
        <dbReference type="EMBL" id="GAF76943.1"/>
    </source>
</evidence>
<accession>X0S7E1</accession>
<dbReference type="Pfam" id="PF04307">
    <property type="entry name" value="YdjM"/>
    <property type="match status" value="1"/>
</dbReference>
<reference evidence="1" key="1">
    <citation type="journal article" date="2014" name="Front. Microbiol.">
        <title>High frequency of phylogenetically diverse reductive dehalogenase-homologous genes in deep subseafloor sedimentary metagenomes.</title>
        <authorList>
            <person name="Kawai M."/>
            <person name="Futagami T."/>
            <person name="Toyoda A."/>
            <person name="Takaki Y."/>
            <person name="Nishi S."/>
            <person name="Hori S."/>
            <person name="Arai W."/>
            <person name="Tsubouchi T."/>
            <person name="Morono Y."/>
            <person name="Uchiyama I."/>
            <person name="Ito T."/>
            <person name="Fujiyama A."/>
            <person name="Inagaki F."/>
            <person name="Takami H."/>
        </authorList>
    </citation>
    <scope>NUCLEOTIDE SEQUENCE</scope>
    <source>
        <strain evidence="1">Expedition CK06-06</strain>
    </source>
</reference>
<name>X0S7E1_9ZZZZ</name>
<dbReference type="AlphaFoldDB" id="X0S7E1"/>
<protein>
    <submittedName>
        <fullName evidence="1">Uncharacterized protein</fullName>
    </submittedName>
</protein>
<comment type="caution">
    <text evidence="1">The sequence shown here is derived from an EMBL/GenBank/DDBJ whole genome shotgun (WGS) entry which is preliminary data.</text>
</comment>
<gene>
    <name evidence="1" type="ORF">S01H1_15875</name>
</gene>
<dbReference type="EMBL" id="BARS01008311">
    <property type="protein sequence ID" value="GAF76943.1"/>
    <property type="molecule type" value="Genomic_DNA"/>
</dbReference>
<proteinExistence type="predicted"/>
<dbReference type="InterPro" id="IPR007404">
    <property type="entry name" value="YdjM-like"/>
</dbReference>
<sequence length="151" mass="16266">MPNKQTHVTIGTLAGGGLAAYRAREQEPLNMLLEAIGGGIGGYIGGRLPDVIEPASWPGHRQLAHSVIAGGAVGFSVYELLGKWEKWCRSKAELYNQRRTTEGANVLKDILFTLLEIILRVAAGFLSGLGTSYLSHLALDWRTPAGLPILM</sequence>
<organism evidence="1">
    <name type="scientific">marine sediment metagenome</name>
    <dbReference type="NCBI Taxonomy" id="412755"/>
    <lineage>
        <taxon>unclassified sequences</taxon>
        <taxon>metagenomes</taxon>
        <taxon>ecological metagenomes</taxon>
    </lineage>
</organism>